<dbReference type="Proteomes" id="UP000626109">
    <property type="component" value="Unassembled WGS sequence"/>
</dbReference>
<feature type="region of interest" description="Disordered" evidence="1">
    <location>
        <begin position="131"/>
        <end position="159"/>
    </location>
</feature>
<name>A0A813KN08_POLGL</name>
<feature type="compositionally biased region" description="Low complexity" evidence="1">
    <location>
        <begin position="132"/>
        <end position="143"/>
    </location>
</feature>
<sequence>MARERCSSLEDVYEPQMEMDGMLSSSWPGSSAPPPRPSRKPSDADWEVPPLMLSKKSRSCSFTSTSASGDVQNEMEDAERNEDEVCMFGFDSELLEGAADSDAEEEFSAKLQLVDLNDREFPAGMTKVTFDSSAEMASPASSARYGRPRRSSSCSMSPSLGASPVLLSALERVAAEAGTHLKTRHRVGTC</sequence>
<protein>
    <submittedName>
        <fullName evidence="2">Uncharacterized protein</fullName>
    </submittedName>
</protein>
<evidence type="ECO:0000256" key="1">
    <source>
        <dbReference type="SAM" id="MobiDB-lite"/>
    </source>
</evidence>
<organism evidence="2 3">
    <name type="scientific">Polarella glacialis</name>
    <name type="common">Dinoflagellate</name>
    <dbReference type="NCBI Taxonomy" id="89957"/>
    <lineage>
        <taxon>Eukaryota</taxon>
        <taxon>Sar</taxon>
        <taxon>Alveolata</taxon>
        <taxon>Dinophyceae</taxon>
        <taxon>Suessiales</taxon>
        <taxon>Suessiaceae</taxon>
        <taxon>Polarella</taxon>
    </lineage>
</organism>
<evidence type="ECO:0000313" key="2">
    <source>
        <dbReference type="EMBL" id="CAE8711635.1"/>
    </source>
</evidence>
<dbReference type="AlphaFoldDB" id="A0A813KN08"/>
<reference evidence="2" key="1">
    <citation type="submission" date="2021-02" db="EMBL/GenBank/DDBJ databases">
        <authorList>
            <person name="Dougan E. K."/>
            <person name="Rhodes N."/>
            <person name="Thang M."/>
            <person name="Chan C."/>
        </authorList>
    </citation>
    <scope>NUCLEOTIDE SEQUENCE</scope>
</reference>
<proteinExistence type="predicted"/>
<accession>A0A813KN08</accession>
<evidence type="ECO:0000313" key="3">
    <source>
        <dbReference type="Proteomes" id="UP000626109"/>
    </source>
</evidence>
<feature type="region of interest" description="Disordered" evidence="1">
    <location>
        <begin position="1"/>
        <end position="80"/>
    </location>
</feature>
<gene>
    <name evidence="2" type="ORF">PGLA2088_LOCUS36581</name>
</gene>
<dbReference type="EMBL" id="CAJNNW010032185">
    <property type="protein sequence ID" value="CAE8711635.1"/>
    <property type="molecule type" value="Genomic_DNA"/>
</dbReference>
<comment type="caution">
    <text evidence="2">The sequence shown here is derived from an EMBL/GenBank/DDBJ whole genome shotgun (WGS) entry which is preliminary data.</text>
</comment>
<feature type="compositionally biased region" description="Low complexity" evidence="1">
    <location>
        <begin position="59"/>
        <end position="68"/>
    </location>
</feature>